<dbReference type="FunFam" id="1.10.10.2830:FF:000001">
    <property type="entry name" value="Chromosome partitioning protein ParB"/>
    <property type="match status" value="1"/>
</dbReference>
<dbReference type="GO" id="GO:0005694">
    <property type="term" value="C:chromosome"/>
    <property type="evidence" value="ECO:0007669"/>
    <property type="project" value="TreeGrafter"/>
</dbReference>
<dbReference type="CDD" id="cd16393">
    <property type="entry name" value="SPO0J_N"/>
    <property type="match status" value="1"/>
</dbReference>
<dbReference type="RefSeq" id="WP_308732327.1">
    <property type="nucleotide sequence ID" value="NZ_JAJEQN010000045.1"/>
</dbReference>
<organism evidence="6 7">
    <name type="scientific">Anthropogastromicrobium aceti</name>
    <dbReference type="NCBI Taxonomy" id="2981768"/>
    <lineage>
        <taxon>Bacteria</taxon>
        <taxon>Bacillati</taxon>
        <taxon>Bacillota</taxon>
        <taxon>Clostridia</taxon>
        <taxon>Lachnospirales</taxon>
        <taxon>Lachnospiraceae</taxon>
        <taxon>Anthropogastromicrobium</taxon>
    </lineage>
</organism>
<dbReference type="SMART" id="SM00470">
    <property type="entry name" value="ParB"/>
    <property type="match status" value="1"/>
</dbReference>
<keyword evidence="4" id="KW-0238">DNA-binding</keyword>
<dbReference type="FunFam" id="3.90.1530.30:FF:000001">
    <property type="entry name" value="Chromosome partitioning protein ParB"/>
    <property type="match status" value="1"/>
</dbReference>
<protein>
    <submittedName>
        <fullName evidence="6">ParB/RepB/Spo0J family partition protein</fullName>
    </submittedName>
</protein>
<comment type="subcellular location">
    <subcellularLocation>
        <location evidence="1">Cytoplasm</location>
        <location evidence="1">Nucleoid</location>
    </subcellularLocation>
</comment>
<dbReference type="GO" id="GO:0003677">
    <property type="term" value="F:DNA binding"/>
    <property type="evidence" value="ECO:0007669"/>
    <property type="project" value="UniProtKB-KW"/>
</dbReference>
<dbReference type="GO" id="GO:0009295">
    <property type="term" value="C:nucleoid"/>
    <property type="evidence" value="ECO:0007669"/>
    <property type="project" value="UniProtKB-SubCell"/>
</dbReference>
<dbReference type="NCBIfam" id="TIGR00180">
    <property type="entry name" value="parB_part"/>
    <property type="match status" value="1"/>
</dbReference>
<dbReference type="GO" id="GO:0045881">
    <property type="term" value="P:positive regulation of sporulation resulting in formation of a cellular spore"/>
    <property type="evidence" value="ECO:0007669"/>
    <property type="project" value="TreeGrafter"/>
</dbReference>
<evidence type="ECO:0000256" key="1">
    <source>
        <dbReference type="ARBA" id="ARBA00004453"/>
    </source>
</evidence>
<keyword evidence="3" id="KW-0159">Chromosome partition</keyword>
<feature type="domain" description="ParB-like N-terminal" evidence="5">
    <location>
        <begin position="43"/>
        <end position="132"/>
    </location>
</feature>
<gene>
    <name evidence="6" type="ORF">LKD48_13935</name>
</gene>
<dbReference type="PANTHER" id="PTHR33375">
    <property type="entry name" value="CHROMOSOME-PARTITIONING PROTEIN PARB-RELATED"/>
    <property type="match status" value="1"/>
</dbReference>
<keyword evidence="7" id="KW-1185">Reference proteome</keyword>
<dbReference type="Gene3D" id="3.90.1530.30">
    <property type="match status" value="1"/>
</dbReference>
<dbReference type="Pfam" id="PF02195">
    <property type="entry name" value="ParB_N"/>
    <property type="match status" value="1"/>
</dbReference>
<evidence type="ECO:0000313" key="7">
    <source>
        <dbReference type="Proteomes" id="UP001198200"/>
    </source>
</evidence>
<comment type="similarity">
    <text evidence="2">Belongs to the ParB family.</text>
</comment>
<evidence type="ECO:0000256" key="3">
    <source>
        <dbReference type="ARBA" id="ARBA00022829"/>
    </source>
</evidence>
<dbReference type="InterPro" id="IPR050336">
    <property type="entry name" value="Chromosome_partition/occlusion"/>
</dbReference>
<evidence type="ECO:0000313" key="6">
    <source>
        <dbReference type="EMBL" id="MCC2222708.1"/>
    </source>
</evidence>
<dbReference type="InterPro" id="IPR041468">
    <property type="entry name" value="HTH_ParB/Spo0J"/>
</dbReference>
<evidence type="ECO:0000256" key="2">
    <source>
        <dbReference type="ARBA" id="ARBA00006295"/>
    </source>
</evidence>
<evidence type="ECO:0000259" key="5">
    <source>
        <dbReference type="SMART" id="SM00470"/>
    </source>
</evidence>
<dbReference type="InterPro" id="IPR036086">
    <property type="entry name" value="ParB/Sulfiredoxin_sf"/>
</dbReference>
<dbReference type="Proteomes" id="UP001198200">
    <property type="component" value="Unassembled WGS sequence"/>
</dbReference>
<dbReference type="SUPFAM" id="SSF109709">
    <property type="entry name" value="KorB DNA-binding domain-like"/>
    <property type="match status" value="1"/>
</dbReference>
<sequence length="306" mass="34811">MALNKKGGLGKGLGKGIDSLISNAYAVETRKKDSAADKKEPETTVKLRLVEPASSQPRLKFDEDTLTELAESIKKYGVIQPIVVKKVDDHYQIIAGERRWRAAKQAGLKDIPVIIKDYDEQQIAEIALIENLQREDLNPIEEAKAYQSLIEKYQLKQEEIAEKVFKSRSVITNALRLLKLDEEVQLMLMEGKITNGHAKAILGLEDKEEQRAVAQKVVEEQLSVRDTEKYIKSLLDKKNEPAVTKPVLKNQTLYETLESRMKSRMGTKVQIKRKSDDKGKIEIDYYSNDDLERIIELMGITKDTIE</sequence>
<dbReference type="InterPro" id="IPR004437">
    <property type="entry name" value="ParB/RepB/Spo0J"/>
</dbReference>
<dbReference type="InterPro" id="IPR057240">
    <property type="entry name" value="ParB_dimer_C"/>
</dbReference>
<name>A0AAE3E5R4_9FIRM</name>
<dbReference type="AlphaFoldDB" id="A0AAE3E5R4"/>
<comment type="caution">
    <text evidence="6">The sequence shown here is derived from an EMBL/GenBank/DDBJ whole genome shotgun (WGS) entry which is preliminary data.</text>
</comment>
<dbReference type="PANTHER" id="PTHR33375:SF1">
    <property type="entry name" value="CHROMOSOME-PARTITIONING PROTEIN PARB-RELATED"/>
    <property type="match status" value="1"/>
</dbReference>
<dbReference type="GO" id="GO:0007059">
    <property type="term" value="P:chromosome segregation"/>
    <property type="evidence" value="ECO:0007669"/>
    <property type="project" value="UniProtKB-KW"/>
</dbReference>
<dbReference type="InterPro" id="IPR003115">
    <property type="entry name" value="ParB_N"/>
</dbReference>
<dbReference type="Pfam" id="PF17762">
    <property type="entry name" value="HTH_ParB"/>
    <property type="match status" value="1"/>
</dbReference>
<proteinExistence type="inferred from homology"/>
<reference evidence="6 7" key="1">
    <citation type="submission" date="2021-10" db="EMBL/GenBank/DDBJ databases">
        <title>Anaerobic single-cell dispensing facilitates the cultivation of human gut bacteria.</title>
        <authorList>
            <person name="Afrizal A."/>
        </authorList>
    </citation>
    <scope>NUCLEOTIDE SEQUENCE [LARGE SCALE GENOMIC DNA]</scope>
    <source>
        <strain evidence="6 7">CLA-AA-H224</strain>
    </source>
</reference>
<dbReference type="SUPFAM" id="SSF110849">
    <property type="entry name" value="ParB/Sulfiredoxin"/>
    <property type="match status" value="1"/>
</dbReference>
<dbReference type="Gene3D" id="1.10.10.2830">
    <property type="match status" value="1"/>
</dbReference>
<evidence type="ECO:0000256" key="4">
    <source>
        <dbReference type="ARBA" id="ARBA00023125"/>
    </source>
</evidence>
<dbReference type="Pfam" id="PF23552">
    <property type="entry name" value="ParB_C"/>
    <property type="match status" value="1"/>
</dbReference>
<dbReference type="EMBL" id="JAJEQN010000045">
    <property type="protein sequence ID" value="MCC2222708.1"/>
    <property type="molecule type" value="Genomic_DNA"/>
</dbReference>
<accession>A0AAE3E5R4</accession>